<protein>
    <submittedName>
        <fullName evidence="1">Uncharacterized protein</fullName>
    </submittedName>
</protein>
<dbReference type="Proteomes" id="UP000468668">
    <property type="component" value="Unassembled WGS sequence"/>
</dbReference>
<proteinExistence type="predicted"/>
<comment type="caution">
    <text evidence="1">The sequence shown here is derived from an EMBL/GenBank/DDBJ whole genome shotgun (WGS) entry which is preliminary data.</text>
</comment>
<reference evidence="1 2" key="1">
    <citation type="submission" date="2019-09" db="EMBL/GenBank/DDBJ databases">
        <title>Whole genome shotgun sequencing (WGS) of Ellagibacter isourolithinifaciens DSM 104140(T) and Adlercreutzia muris DSM 29508(T).</title>
        <authorList>
            <person name="Stoll D.A."/>
            <person name="Danylec N."/>
            <person name="Huch M."/>
        </authorList>
    </citation>
    <scope>NUCLEOTIDE SEQUENCE [LARGE SCALE GENOMIC DNA]</scope>
    <source>
        <strain evidence="1 2">DSM 104140</strain>
    </source>
</reference>
<dbReference type="RefSeq" id="WP_158048758.1">
    <property type="nucleotide sequence ID" value="NZ_WAJR01000002.1"/>
</dbReference>
<organism evidence="1 2">
    <name type="scientific">Ellagibacter isourolithinifaciens</name>
    <dbReference type="NCBI Taxonomy" id="2137581"/>
    <lineage>
        <taxon>Bacteria</taxon>
        <taxon>Bacillati</taxon>
        <taxon>Actinomycetota</taxon>
        <taxon>Coriobacteriia</taxon>
        <taxon>Eggerthellales</taxon>
        <taxon>Eggerthellaceae</taxon>
        <taxon>Ellagibacter</taxon>
    </lineage>
</organism>
<dbReference type="EMBL" id="WAJR01000002">
    <property type="protein sequence ID" value="KAB1642491.1"/>
    <property type="molecule type" value="Genomic_DNA"/>
</dbReference>
<dbReference type="GeneID" id="98657159"/>
<keyword evidence="2" id="KW-1185">Reference proteome</keyword>
<gene>
    <name evidence="1" type="ORF">F8C90_01930</name>
</gene>
<evidence type="ECO:0000313" key="1">
    <source>
        <dbReference type="EMBL" id="KAB1642491.1"/>
    </source>
</evidence>
<sequence length="208" mass="22281">MALQGAHQLFGDTDESSCVPDAACALERSGARGASDEPAVPDAACAIGMLGEACKLKASWMLDAPSSPEVFPLGDYLADAFIAWDFYADAPIPDAPFVLRFSEGDLVAYRALDGELAVWAGAVDTSLPPASLRRDIEDRCPAWVVAGPLSCAFGQRACRVFRAAKDEYVIELEECNICLLLEGSMVQAAVCEPRMLAAAAYSSRRKRR</sequence>
<name>A0A6N6NUC3_9ACTN</name>
<dbReference type="OrthoDB" id="9938600at2"/>
<accession>A0A6N6NUC3</accession>
<evidence type="ECO:0000313" key="2">
    <source>
        <dbReference type="Proteomes" id="UP000468668"/>
    </source>
</evidence>
<dbReference type="AlphaFoldDB" id="A0A6N6NUC3"/>